<dbReference type="PROSITE" id="PS51257">
    <property type="entry name" value="PROKAR_LIPOPROTEIN"/>
    <property type="match status" value="1"/>
</dbReference>
<evidence type="ECO:0000313" key="4">
    <source>
        <dbReference type="Proteomes" id="UP000604730"/>
    </source>
</evidence>
<name>A0ABS1J1S4_9FIRM</name>
<accession>A0ABS1J1S4</accession>
<feature type="signal peptide" evidence="2">
    <location>
        <begin position="1"/>
        <end position="26"/>
    </location>
</feature>
<dbReference type="SUPFAM" id="SSF81901">
    <property type="entry name" value="HCP-like"/>
    <property type="match status" value="1"/>
</dbReference>
<dbReference type="InterPro" id="IPR019734">
    <property type="entry name" value="TPR_rpt"/>
</dbReference>
<protein>
    <submittedName>
        <fullName evidence="3">Tetratricopeptide repeat protein</fullName>
    </submittedName>
</protein>
<dbReference type="Pfam" id="PF13414">
    <property type="entry name" value="TPR_11"/>
    <property type="match status" value="1"/>
</dbReference>
<keyword evidence="2" id="KW-0732">Signal</keyword>
<sequence>MILDKIRITALLCLTLFLTSCGGSSANSYYKTGNKLMEKQQYEEALEAYEEAIGKSSDRAEFYIAAGFAEIGLEEYEAAINYFDKGYSPKDNQIVRENNKSLYRGKGIAYLKLGKYNEALAQFASAAAIKEASSLDNDIKKYIALTDIKLGEYQAAADIYEEMLNVKKPDVSLYSQLAEVYAAMGDAVKAVTNYDYAIERDASNFSAYFGKYEVLVAKGENEKAAEVLNRAAGIKITDALSGYNAGILEYLRGNNDKAKEYLNTAYTKGILESSYYLAKIAMDEGDYQGARELFEKYAQDKGRVTLSGWYDGMADCLMKEEKYQEALACVAKGLALEDISAMKQLMQKKVVLNEKLTDYNKAYEAALEYGKLYPEDKEMAREITFLSTRKSK</sequence>
<evidence type="ECO:0000256" key="1">
    <source>
        <dbReference type="PROSITE-ProRule" id="PRU00339"/>
    </source>
</evidence>
<feature type="repeat" description="TPR" evidence="1">
    <location>
        <begin position="171"/>
        <end position="204"/>
    </location>
</feature>
<dbReference type="Pfam" id="PF13432">
    <property type="entry name" value="TPR_16"/>
    <property type="match status" value="2"/>
</dbReference>
<feature type="repeat" description="TPR" evidence="1">
    <location>
        <begin position="26"/>
        <end position="59"/>
    </location>
</feature>
<reference evidence="3 4" key="1">
    <citation type="submission" date="2021-01" db="EMBL/GenBank/DDBJ databases">
        <title>Isolation and description of Catonella massiliensis sp. nov., a novel Catonella species, isolated from a stable periodontitis subject.</title>
        <authorList>
            <person name="Antezack A."/>
            <person name="Boxberger M."/>
            <person name="La Scola B."/>
            <person name="Monnet-Corti V."/>
        </authorList>
    </citation>
    <scope>NUCLEOTIDE SEQUENCE [LARGE SCALE GENOMIC DNA]</scope>
    <source>
        <strain evidence="3 4">Marseille-Q4567</strain>
    </source>
</reference>
<feature type="chain" id="PRO_5045755631" evidence="2">
    <location>
        <begin position="27"/>
        <end position="392"/>
    </location>
</feature>
<dbReference type="RefSeq" id="WP_208429553.1">
    <property type="nucleotide sequence ID" value="NZ_JAEPRJ010000001.1"/>
</dbReference>
<dbReference type="PANTHER" id="PTHR12558">
    <property type="entry name" value="CELL DIVISION CYCLE 16,23,27"/>
    <property type="match status" value="1"/>
</dbReference>
<dbReference type="SMART" id="SM00028">
    <property type="entry name" value="TPR"/>
    <property type="match status" value="6"/>
</dbReference>
<proteinExistence type="predicted"/>
<organism evidence="3 4">
    <name type="scientific">Catonella massiliensis</name>
    <dbReference type="NCBI Taxonomy" id="2799636"/>
    <lineage>
        <taxon>Bacteria</taxon>
        <taxon>Bacillati</taxon>
        <taxon>Bacillota</taxon>
        <taxon>Clostridia</taxon>
        <taxon>Lachnospirales</taxon>
        <taxon>Lachnospiraceae</taxon>
        <taxon>Catonella</taxon>
    </lineage>
</organism>
<dbReference type="PROSITE" id="PS50005">
    <property type="entry name" value="TPR"/>
    <property type="match status" value="3"/>
</dbReference>
<dbReference type="SUPFAM" id="SSF48452">
    <property type="entry name" value="TPR-like"/>
    <property type="match status" value="1"/>
</dbReference>
<dbReference type="Gene3D" id="1.25.40.10">
    <property type="entry name" value="Tetratricopeptide repeat domain"/>
    <property type="match status" value="3"/>
</dbReference>
<gene>
    <name evidence="3" type="ORF">JJN12_10050</name>
</gene>
<dbReference type="Proteomes" id="UP000604730">
    <property type="component" value="Unassembled WGS sequence"/>
</dbReference>
<evidence type="ECO:0000256" key="2">
    <source>
        <dbReference type="SAM" id="SignalP"/>
    </source>
</evidence>
<dbReference type="InterPro" id="IPR011990">
    <property type="entry name" value="TPR-like_helical_dom_sf"/>
</dbReference>
<feature type="repeat" description="TPR" evidence="1">
    <location>
        <begin position="100"/>
        <end position="133"/>
    </location>
</feature>
<dbReference type="PANTHER" id="PTHR12558:SF13">
    <property type="entry name" value="CELL DIVISION CYCLE PROTEIN 27 HOMOLOG"/>
    <property type="match status" value="1"/>
</dbReference>
<comment type="caution">
    <text evidence="3">The sequence shown here is derived from an EMBL/GenBank/DDBJ whole genome shotgun (WGS) entry which is preliminary data.</text>
</comment>
<dbReference type="Pfam" id="PF14559">
    <property type="entry name" value="TPR_19"/>
    <property type="match status" value="1"/>
</dbReference>
<keyword evidence="4" id="KW-1185">Reference proteome</keyword>
<dbReference type="EMBL" id="JAEPRJ010000001">
    <property type="protein sequence ID" value="MBK5898113.1"/>
    <property type="molecule type" value="Genomic_DNA"/>
</dbReference>
<keyword evidence="1" id="KW-0802">TPR repeat</keyword>
<evidence type="ECO:0000313" key="3">
    <source>
        <dbReference type="EMBL" id="MBK5898113.1"/>
    </source>
</evidence>